<feature type="transmembrane region" description="Helical" evidence="1">
    <location>
        <begin position="12"/>
        <end position="31"/>
    </location>
</feature>
<name>A0A2W7C5N7_9HYPH</name>
<proteinExistence type="predicted"/>
<dbReference type="Proteomes" id="UP000248616">
    <property type="component" value="Unassembled WGS sequence"/>
</dbReference>
<feature type="transmembrane region" description="Helical" evidence="1">
    <location>
        <begin position="37"/>
        <end position="62"/>
    </location>
</feature>
<evidence type="ECO:0000256" key="1">
    <source>
        <dbReference type="SAM" id="Phobius"/>
    </source>
</evidence>
<accession>A0A2W7C5N7</accession>
<reference evidence="3" key="1">
    <citation type="submission" date="2017-03" db="EMBL/GenBank/DDBJ databases">
        <authorList>
            <person name="Safronova V.I."/>
            <person name="Sazanova A.L."/>
            <person name="Chirak E.R."/>
        </authorList>
    </citation>
    <scope>NUCLEOTIDE SEQUENCE [LARGE SCALE GENOMIC DNA]</scope>
    <source>
        <strain evidence="3">Ach-343</strain>
    </source>
</reference>
<comment type="caution">
    <text evidence="2">The sequence shown here is derived from an EMBL/GenBank/DDBJ whole genome shotgun (WGS) entry which is preliminary data.</text>
</comment>
<keyword evidence="1" id="KW-0812">Transmembrane</keyword>
<evidence type="ECO:0000313" key="2">
    <source>
        <dbReference type="EMBL" id="PZV37138.1"/>
    </source>
</evidence>
<protein>
    <recommendedName>
        <fullName evidence="4">Exopolysaccharide repressor protein</fullName>
    </recommendedName>
</protein>
<dbReference type="AlphaFoldDB" id="A0A2W7C5N7"/>
<organism evidence="2 3">
    <name type="scientific">Mesorhizobium kowhaii</name>
    <dbReference type="NCBI Taxonomy" id="1300272"/>
    <lineage>
        <taxon>Bacteria</taxon>
        <taxon>Pseudomonadati</taxon>
        <taxon>Pseudomonadota</taxon>
        <taxon>Alphaproteobacteria</taxon>
        <taxon>Hyphomicrobiales</taxon>
        <taxon>Phyllobacteriaceae</taxon>
        <taxon>Mesorhizobium</taxon>
    </lineage>
</organism>
<keyword evidence="1" id="KW-1133">Transmembrane helix</keyword>
<gene>
    <name evidence="2" type="ORF">B5V02_18235</name>
</gene>
<keyword evidence="1" id="KW-0472">Membrane</keyword>
<evidence type="ECO:0000313" key="3">
    <source>
        <dbReference type="Proteomes" id="UP000248616"/>
    </source>
</evidence>
<keyword evidence="3" id="KW-1185">Reference proteome</keyword>
<dbReference type="Pfam" id="PF11089">
    <property type="entry name" value="SyrA"/>
    <property type="match status" value="1"/>
</dbReference>
<dbReference type="InterPro" id="IPR024239">
    <property type="entry name" value="SyrA"/>
</dbReference>
<evidence type="ECO:0008006" key="4">
    <source>
        <dbReference type="Google" id="ProtNLM"/>
    </source>
</evidence>
<dbReference type="EMBL" id="MZXV01000037">
    <property type="protein sequence ID" value="PZV37138.1"/>
    <property type="molecule type" value="Genomic_DNA"/>
</dbReference>
<sequence length="90" mass="10072">MTRQENGVNFMIFGRLLALVLTATAVTVYFASQSIRLAVVTTLACLLLLQMVYFGSVVFLVWRSSCACRAEVRVSQRSWKPAAIRGRVEE</sequence>